<dbReference type="Gene3D" id="1.20.1280.50">
    <property type="match status" value="1"/>
</dbReference>
<evidence type="ECO:0000313" key="3">
    <source>
        <dbReference type="Proteomes" id="UP000515123"/>
    </source>
</evidence>
<dbReference type="AlphaFoldDB" id="A0A6P5FBW0"/>
<protein>
    <submittedName>
        <fullName evidence="4">F-box/FBD/LRR-repeat protein At1g13570-like</fullName>
    </submittedName>
</protein>
<dbReference type="Proteomes" id="UP000515123">
    <property type="component" value="Linkage group 7"/>
</dbReference>
<dbReference type="Pfam" id="PF23622">
    <property type="entry name" value="LRR_At1g61320_AtMIF1"/>
    <property type="match status" value="1"/>
</dbReference>
<dbReference type="Pfam" id="PF00646">
    <property type="entry name" value="F-box"/>
    <property type="match status" value="1"/>
</dbReference>
<dbReference type="InterPro" id="IPR036047">
    <property type="entry name" value="F-box-like_dom_sf"/>
</dbReference>
<dbReference type="Gramene" id="Aco014403.1.mrna1">
    <property type="protein sequence ID" value="Aco014403.1.mrna1"/>
    <property type="gene ID" value="Aco014403.1.path1"/>
</dbReference>
<gene>
    <name evidence="4" type="primary">LOC109713420</name>
</gene>
<evidence type="ECO:0000259" key="1">
    <source>
        <dbReference type="Pfam" id="PF00646"/>
    </source>
</evidence>
<organism evidence="3 4">
    <name type="scientific">Ananas comosus</name>
    <name type="common">Pineapple</name>
    <name type="synonym">Ananas ananas</name>
    <dbReference type="NCBI Taxonomy" id="4615"/>
    <lineage>
        <taxon>Eukaryota</taxon>
        <taxon>Viridiplantae</taxon>
        <taxon>Streptophyta</taxon>
        <taxon>Embryophyta</taxon>
        <taxon>Tracheophyta</taxon>
        <taxon>Spermatophyta</taxon>
        <taxon>Magnoliopsida</taxon>
        <taxon>Liliopsida</taxon>
        <taxon>Poales</taxon>
        <taxon>Bromeliaceae</taxon>
        <taxon>Bromelioideae</taxon>
        <taxon>Ananas</taxon>
    </lineage>
</organism>
<dbReference type="OrthoDB" id="673865at2759"/>
<evidence type="ECO:0000259" key="2">
    <source>
        <dbReference type="Pfam" id="PF23622"/>
    </source>
</evidence>
<dbReference type="SUPFAM" id="SSF52047">
    <property type="entry name" value="RNI-like"/>
    <property type="match status" value="1"/>
</dbReference>
<reference evidence="3" key="1">
    <citation type="journal article" date="2015" name="Nat. Genet.">
        <title>The pineapple genome and the evolution of CAM photosynthesis.</title>
        <authorList>
            <person name="Ming R."/>
            <person name="VanBuren R."/>
            <person name="Wai C.M."/>
            <person name="Tang H."/>
            <person name="Schatz M.C."/>
            <person name="Bowers J.E."/>
            <person name="Lyons E."/>
            <person name="Wang M.L."/>
            <person name="Chen J."/>
            <person name="Biggers E."/>
            <person name="Zhang J."/>
            <person name="Huang L."/>
            <person name="Zhang L."/>
            <person name="Miao W."/>
            <person name="Zhang J."/>
            <person name="Ye Z."/>
            <person name="Miao C."/>
            <person name="Lin Z."/>
            <person name="Wang H."/>
            <person name="Zhou H."/>
            <person name="Yim W.C."/>
            <person name="Priest H.D."/>
            <person name="Zheng C."/>
            <person name="Woodhouse M."/>
            <person name="Edger P.P."/>
            <person name="Guyot R."/>
            <person name="Guo H.B."/>
            <person name="Guo H."/>
            <person name="Zheng G."/>
            <person name="Singh R."/>
            <person name="Sharma A."/>
            <person name="Min X."/>
            <person name="Zheng Y."/>
            <person name="Lee H."/>
            <person name="Gurtowski J."/>
            <person name="Sedlazeck F.J."/>
            <person name="Harkess A."/>
            <person name="McKain M.R."/>
            <person name="Liao Z."/>
            <person name="Fang J."/>
            <person name="Liu J."/>
            <person name="Zhang X."/>
            <person name="Zhang Q."/>
            <person name="Hu W."/>
            <person name="Qin Y."/>
            <person name="Wang K."/>
            <person name="Chen L.Y."/>
            <person name="Shirley N."/>
            <person name="Lin Y.R."/>
            <person name="Liu L.Y."/>
            <person name="Hernandez A.G."/>
            <person name="Wright C.L."/>
            <person name="Bulone V."/>
            <person name="Tuskan G.A."/>
            <person name="Heath K."/>
            <person name="Zee F."/>
            <person name="Moore P.H."/>
            <person name="Sunkar R."/>
            <person name="Leebens-Mack J.H."/>
            <person name="Mockler T."/>
            <person name="Bennetzen J.L."/>
            <person name="Freeling M."/>
            <person name="Sankoff D."/>
            <person name="Paterson A.H."/>
            <person name="Zhu X."/>
            <person name="Yang X."/>
            <person name="Smith J.A."/>
            <person name="Cushman J.C."/>
            <person name="Paull R.E."/>
            <person name="Yu Q."/>
        </authorList>
    </citation>
    <scope>NUCLEOTIDE SEQUENCE [LARGE SCALE GENOMIC DNA]</scope>
    <source>
        <strain evidence="3">cv. F153</strain>
    </source>
</reference>
<dbReference type="SUPFAM" id="SSF81383">
    <property type="entry name" value="F-box domain"/>
    <property type="match status" value="1"/>
</dbReference>
<name>A0A6P5FBW0_ANACO</name>
<dbReference type="InterPro" id="IPR032675">
    <property type="entry name" value="LRR_dom_sf"/>
</dbReference>
<dbReference type="PANTHER" id="PTHR34145:SF65">
    <property type="entry name" value="FBD DOMAIN-CONTAINING PROTEIN"/>
    <property type="match status" value="1"/>
</dbReference>
<evidence type="ECO:0000313" key="4">
    <source>
        <dbReference type="RefSeq" id="XP_020093072.1"/>
    </source>
</evidence>
<reference evidence="4" key="2">
    <citation type="submission" date="2025-08" db="UniProtKB">
        <authorList>
            <consortium name="RefSeq"/>
        </authorList>
    </citation>
    <scope>IDENTIFICATION</scope>
    <source>
        <tissue evidence="4">Leaf</tissue>
    </source>
</reference>
<dbReference type="InterPro" id="IPR053781">
    <property type="entry name" value="F-box_AtFBL13-like"/>
</dbReference>
<dbReference type="CDD" id="cd22160">
    <property type="entry name" value="F-box_AtFBL13-like"/>
    <property type="match status" value="1"/>
</dbReference>
<feature type="domain" description="At1g61320/AtMIF1 LRR" evidence="2">
    <location>
        <begin position="106"/>
        <end position="425"/>
    </location>
</feature>
<dbReference type="GeneID" id="109713420"/>
<dbReference type="RefSeq" id="XP_020093072.1">
    <property type="nucleotide sequence ID" value="XM_020237483.1"/>
</dbReference>
<proteinExistence type="predicted"/>
<dbReference type="InterPro" id="IPR001810">
    <property type="entry name" value="F-box_dom"/>
</dbReference>
<keyword evidence="3" id="KW-1185">Reference proteome</keyword>
<dbReference type="PANTHER" id="PTHR34145">
    <property type="entry name" value="OS02G0105600 PROTEIN"/>
    <property type="match status" value="1"/>
</dbReference>
<dbReference type="InterPro" id="IPR055357">
    <property type="entry name" value="LRR_At1g61320_AtMIF1"/>
</dbReference>
<dbReference type="Gene3D" id="3.80.10.10">
    <property type="entry name" value="Ribonuclease Inhibitor"/>
    <property type="match status" value="1"/>
</dbReference>
<feature type="domain" description="F-box" evidence="1">
    <location>
        <begin position="16"/>
        <end position="53"/>
    </location>
</feature>
<accession>A0A6P5FBW0</accession>
<sequence>MANIGYMGRGSPHDRITELPEVLKLHILSLLSRKDAVRTGMLSTQWKDLWKRRFPYQTVLEFGTIYVSEDVQAQFVRQVNDFLVHYGNRRIETFHLYFNPGDRFERNVISWIELAVLCGVEEFYLNFSQGLTSCHPDGRLEYRRRRPELKEKIFKDNCLTVLNLHYCRLNRRFRFEHFPFLEILELHGVNINESMLERAVLCCPFLSKLDLSECMTLMAIKISGGPQLRLKYLRVVRCWNVDLIEISAPKLEVFHLFSRFPRMYLLYDISSLADVVLYSTVEQYWFHPNNWFETLSTFNHVRVLTLCNKAIQHMFGPGMFATVALPSVRVLDLSMPQLDDHDVMNIYRFFRQCYLPRLDKLLMQLPNSQTDPVLQQFNFDASREDSPDIPYMGLRVITISSFEGRMHHIMLLQFLLSRAIALRQVSIVLPHDLLLYSNPHRIINAVAELLRRSRAAGTATNLLLYPSQGRLAYFPLSVNY</sequence>
<dbReference type="InterPro" id="IPR053772">
    <property type="entry name" value="At1g61320/At1g61330-like"/>
</dbReference>